<sequence>MPRVSKPRSRVRQQDQRPSNIQPSVEVPSNLGELSILELKNLCRELNFSCAGGRRILTTRLQNERERLNTNTPQSNIQTVPVNNTLSNSNARESFSADQLAQITQIVSQSISSFFESQHATTTATRVDEQPTIPPPPTPLERLEQLGQFPFLSSSELQQQPTSSHGPVASIQQADGGFTPEIPNKYVRDIESGEFFELAKLLPKNLNKLNVGSDSPDNVGFTISSTGISLTPRKPQVLTNIEEWTTAFNTYMLIIVQKFPNRASELLQYMETIRHAAKTHGGLGWCIYEHKFRYKAAACRTLSWANIDMQLWLRIFTASSTQLREDYSLFSNGPSNKAGAARDGICHSYNRGRPCPLRPNCPYTHRCNRIGCEGNHPGHPGYQCPQSRGENDHNDDHPSQSARSSAKTNRK</sequence>
<feature type="region of interest" description="Disordered" evidence="1">
    <location>
        <begin position="1"/>
        <end position="26"/>
    </location>
</feature>
<evidence type="ECO:0000313" key="3">
    <source>
        <dbReference type="Proteomes" id="UP001152795"/>
    </source>
</evidence>
<feature type="compositionally biased region" description="Polar residues" evidence="1">
    <location>
        <begin position="399"/>
        <end position="411"/>
    </location>
</feature>
<feature type="compositionally biased region" description="Basic residues" evidence="1">
    <location>
        <begin position="1"/>
        <end position="11"/>
    </location>
</feature>
<keyword evidence="3" id="KW-1185">Reference proteome</keyword>
<dbReference type="AlphaFoldDB" id="A0A7D9E7T4"/>
<feature type="region of interest" description="Disordered" evidence="1">
    <location>
        <begin position="383"/>
        <end position="411"/>
    </location>
</feature>
<dbReference type="InterPro" id="IPR003034">
    <property type="entry name" value="SAP_dom"/>
</dbReference>
<gene>
    <name evidence="2" type="ORF">PACLA_8A029644</name>
</gene>
<dbReference type="GO" id="GO:0046872">
    <property type="term" value="F:metal ion binding"/>
    <property type="evidence" value="ECO:0007669"/>
    <property type="project" value="InterPro"/>
</dbReference>
<proteinExistence type="predicted"/>
<feature type="compositionally biased region" description="Basic and acidic residues" evidence="1">
    <location>
        <begin position="389"/>
        <end position="398"/>
    </location>
</feature>
<protein>
    <submittedName>
        <fullName evidence="2">TPA_exp: gag</fullName>
    </submittedName>
</protein>
<dbReference type="Proteomes" id="UP001152795">
    <property type="component" value="Unassembled WGS sequence"/>
</dbReference>
<dbReference type="PANTHER" id="PTHR35558:SF1">
    <property type="entry name" value="ENDONUCLEASE_EXONUCLEASE_PHOSPHATASE DOMAIN-CONTAINING PROTEIN"/>
    <property type="match status" value="1"/>
</dbReference>
<comment type="caution">
    <text evidence="2">The sequence shown here is derived from an EMBL/GenBank/DDBJ whole genome shotgun (WGS) entry which is preliminary data.</text>
</comment>
<organism evidence="2 3">
    <name type="scientific">Paramuricea clavata</name>
    <name type="common">Red gorgonian</name>
    <name type="synonym">Violescent sea-whip</name>
    <dbReference type="NCBI Taxonomy" id="317549"/>
    <lineage>
        <taxon>Eukaryota</taxon>
        <taxon>Metazoa</taxon>
        <taxon>Cnidaria</taxon>
        <taxon>Anthozoa</taxon>
        <taxon>Octocorallia</taxon>
        <taxon>Malacalcyonacea</taxon>
        <taxon>Plexauridae</taxon>
        <taxon>Paramuricea</taxon>
    </lineage>
</organism>
<name>A0A7D9E7T4_PARCT</name>
<evidence type="ECO:0000256" key="1">
    <source>
        <dbReference type="SAM" id="MobiDB-lite"/>
    </source>
</evidence>
<dbReference type="InterPro" id="IPR000571">
    <property type="entry name" value="Znf_CCCH"/>
</dbReference>
<dbReference type="OrthoDB" id="10035003at2759"/>
<reference evidence="2" key="1">
    <citation type="submission" date="2020-04" db="EMBL/GenBank/DDBJ databases">
        <authorList>
            <person name="Alioto T."/>
            <person name="Alioto T."/>
            <person name="Gomez Garrido J."/>
        </authorList>
    </citation>
    <scope>NUCLEOTIDE SEQUENCE</scope>
    <source>
        <strain evidence="2">A484AB</strain>
    </source>
</reference>
<dbReference type="PROSITE" id="PS50800">
    <property type="entry name" value="SAP"/>
    <property type="match status" value="1"/>
</dbReference>
<evidence type="ECO:0000313" key="2">
    <source>
        <dbReference type="EMBL" id="CAB4003809.1"/>
    </source>
</evidence>
<dbReference type="EMBL" id="CACRXK020004732">
    <property type="protein sequence ID" value="CAB4003809.1"/>
    <property type="molecule type" value="Genomic_DNA"/>
</dbReference>
<dbReference type="PANTHER" id="PTHR35558">
    <property type="entry name" value="SGNH_HYDRO DOMAIN-CONTAINING PROTEIN"/>
    <property type="match status" value="1"/>
</dbReference>
<accession>A0A7D9E7T4</accession>
<feature type="region of interest" description="Disordered" evidence="1">
    <location>
        <begin position="120"/>
        <end position="140"/>
    </location>
</feature>
<dbReference type="PROSITE" id="PS50103">
    <property type="entry name" value="ZF_C3H1"/>
    <property type="match status" value="1"/>
</dbReference>